<evidence type="ECO:0008006" key="3">
    <source>
        <dbReference type="Google" id="ProtNLM"/>
    </source>
</evidence>
<dbReference type="OrthoDB" id="9766256at2"/>
<name>A0A0T5VMW3_9SPHI</name>
<dbReference type="PROSITE" id="PS51257">
    <property type="entry name" value="PROKAR_LIPOPROTEIN"/>
    <property type="match status" value="1"/>
</dbReference>
<dbReference type="Proteomes" id="UP000051950">
    <property type="component" value="Unassembled WGS sequence"/>
</dbReference>
<dbReference type="RefSeq" id="WP_057933242.1">
    <property type="nucleotide sequence ID" value="NZ_LMZQ01000012.1"/>
</dbReference>
<sequence>MKRLYKLYIAAAVLLMAGGCKKYLDINTNPAVPQTSKAELLLPPILFQMTNGTSQDYRFIWKITQNLIGASTDDGSIAFEKHTFVRSSDNGGVIWRMTYVDLGLNLENLINDAVANQKYEYAAIGYAIKAWAYQQTTDLYGPIILDEAFTPGMLRFPYHDQPEVYAKVRYYCEQSLKYSTMKSPLNYATQLASITGDGIYKGDMAKWRKFVYAIYALQYSHLVNKPEFKTMYADSVVKYTDLSFANEAESATVYFSAASTDDTNPFGPTLGYINPSGPTATYYGRISTTILNYLAGGVRGVPTTNPTSSLDPRLSRMLPASTATATLGRYIAGVPTQGSSTSGLPIVFGSIPAGATTYNGKYIFADAARYPIMTYSQLQFTKAEALFLQGKTADAFTAYRAGISGHMVFCNTYGRASKTPDPLITDAEINTYLASNEVAQNAATLTLADIMGQKYIAQWGWAGLEQWSDIRKHHYSATVFRQFYQIPTADLLLGGKYAYRFRPRYNSEYVWNSEELRKWGGLDVDYMTKETWFSQP</sequence>
<dbReference type="Gene3D" id="1.25.40.390">
    <property type="match status" value="1"/>
</dbReference>
<protein>
    <recommendedName>
        <fullName evidence="3">SusD/RagB family nutrient-binding outer membrane lipoprotein</fullName>
    </recommendedName>
</protein>
<comment type="caution">
    <text evidence="1">The sequence shown here is derived from an EMBL/GenBank/DDBJ whole genome shotgun (WGS) entry which is preliminary data.</text>
</comment>
<reference evidence="1 2" key="1">
    <citation type="submission" date="2015-11" db="EMBL/GenBank/DDBJ databases">
        <title>Sequence of Pedobacter ginsenosidimutans.</title>
        <authorList>
            <person name="Carson E."/>
            <person name="Keyser V."/>
            <person name="Newman J."/>
            <person name="Miller J."/>
        </authorList>
    </citation>
    <scope>NUCLEOTIDE SEQUENCE [LARGE SCALE GENOMIC DNA]</scope>
    <source>
        <strain evidence="1 2">KACC 14530</strain>
    </source>
</reference>
<dbReference type="InterPro" id="IPR041662">
    <property type="entry name" value="SusD-like_2"/>
</dbReference>
<proteinExistence type="predicted"/>
<dbReference type="AlphaFoldDB" id="A0A0T5VMW3"/>
<dbReference type="Pfam" id="PF12771">
    <property type="entry name" value="SusD-like_2"/>
    <property type="match status" value="1"/>
</dbReference>
<evidence type="ECO:0000313" key="1">
    <source>
        <dbReference type="EMBL" id="KRT15133.1"/>
    </source>
</evidence>
<accession>A0A0T5VMW3</accession>
<organism evidence="1 2">
    <name type="scientific">Pedobacter ginsenosidimutans</name>
    <dbReference type="NCBI Taxonomy" id="687842"/>
    <lineage>
        <taxon>Bacteria</taxon>
        <taxon>Pseudomonadati</taxon>
        <taxon>Bacteroidota</taxon>
        <taxon>Sphingobacteriia</taxon>
        <taxon>Sphingobacteriales</taxon>
        <taxon>Sphingobacteriaceae</taxon>
        <taxon>Pedobacter</taxon>
    </lineage>
</organism>
<dbReference type="EMBL" id="LMZQ01000012">
    <property type="protein sequence ID" value="KRT15133.1"/>
    <property type="molecule type" value="Genomic_DNA"/>
</dbReference>
<dbReference type="SUPFAM" id="SSF48452">
    <property type="entry name" value="TPR-like"/>
    <property type="match status" value="1"/>
</dbReference>
<dbReference type="InterPro" id="IPR011990">
    <property type="entry name" value="TPR-like_helical_dom_sf"/>
</dbReference>
<keyword evidence="2" id="KW-1185">Reference proteome</keyword>
<gene>
    <name evidence="1" type="ORF">ASU31_15770</name>
</gene>
<dbReference type="STRING" id="687842.ASU31_15770"/>
<evidence type="ECO:0000313" key="2">
    <source>
        <dbReference type="Proteomes" id="UP000051950"/>
    </source>
</evidence>